<evidence type="ECO:0000256" key="10">
    <source>
        <dbReference type="SAM" id="MobiDB-lite"/>
    </source>
</evidence>
<dbReference type="PANTHER" id="PTHR21648:SF0">
    <property type="entry name" value="RADIAL SPOKE HEAD PROTEIN 3 HOMOLOG"/>
    <property type="match status" value="1"/>
</dbReference>
<feature type="coiled-coil region" evidence="9">
    <location>
        <begin position="500"/>
        <end position="538"/>
    </location>
</feature>
<keyword evidence="4" id="KW-0597">Phosphoprotein</keyword>
<evidence type="ECO:0000256" key="9">
    <source>
        <dbReference type="SAM" id="Coils"/>
    </source>
</evidence>
<name>A0ABM1J0N9_POLDO</name>
<keyword evidence="8" id="KW-0966">Cell projection</keyword>
<dbReference type="RefSeq" id="XP_015186026.1">
    <property type="nucleotide sequence ID" value="XM_015330540.1"/>
</dbReference>
<dbReference type="PANTHER" id="PTHR21648">
    <property type="entry name" value="FLAGELLAR RADIAL SPOKE PROTEIN 3"/>
    <property type="match status" value="1"/>
</dbReference>
<evidence type="ECO:0000256" key="6">
    <source>
        <dbReference type="ARBA" id="ARBA00023069"/>
    </source>
</evidence>
<organism evidence="11 12">
    <name type="scientific">Polistes dominula</name>
    <name type="common">European paper wasp</name>
    <name type="synonym">Vespa dominula</name>
    <dbReference type="NCBI Taxonomy" id="743375"/>
    <lineage>
        <taxon>Eukaryota</taxon>
        <taxon>Metazoa</taxon>
        <taxon>Ecdysozoa</taxon>
        <taxon>Arthropoda</taxon>
        <taxon>Hexapoda</taxon>
        <taxon>Insecta</taxon>
        <taxon>Pterygota</taxon>
        <taxon>Neoptera</taxon>
        <taxon>Endopterygota</taxon>
        <taxon>Hymenoptera</taxon>
        <taxon>Apocrita</taxon>
        <taxon>Aculeata</taxon>
        <taxon>Vespoidea</taxon>
        <taxon>Vespidae</taxon>
        <taxon>Polistinae</taxon>
        <taxon>Polistini</taxon>
        <taxon>Polistes</taxon>
    </lineage>
</organism>
<proteinExistence type="inferred from homology"/>
<evidence type="ECO:0000313" key="12">
    <source>
        <dbReference type="RefSeq" id="XP_015186026.1"/>
    </source>
</evidence>
<keyword evidence="7" id="KW-0206">Cytoskeleton</keyword>
<dbReference type="Proteomes" id="UP000694924">
    <property type="component" value="Unplaced"/>
</dbReference>
<gene>
    <name evidence="12" type="primary">LOC107071499</name>
</gene>
<dbReference type="Pfam" id="PF06098">
    <property type="entry name" value="Radial_spoke_3"/>
    <property type="match status" value="1"/>
</dbReference>
<evidence type="ECO:0000256" key="1">
    <source>
        <dbReference type="ARBA" id="ARBA00004611"/>
    </source>
</evidence>
<evidence type="ECO:0000256" key="4">
    <source>
        <dbReference type="ARBA" id="ARBA00022553"/>
    </source>
</evidence>
<keyword evidence="11" id="KW-1185">Reference proteome</keyword>
<evidence type="ECO:0000256" key="8">
    <source>
        <dbReference type="ARBA" id="ARBA00023273"/>
    </source>
</evidence>
<keyword evidence="9" id="KW-0175">Coiled coil</keyword>
<accession>A0ABM1J0N9</accession>
<keyword evidence="3" id="KW-0963">Cytoplasm</keyword>
<keyword evidence="6" id="KW-0969">Cilium</keyword>
<evidence type="ECO:0000256" key="3">
    <source>
        <dbReference type="ARBA" id="ARBA00022490"/>
    </source>
</evidence>
<feature type="region of interest" description="Disordered" evidence="10">
    <location>
        <begin position="93"/>
        <end position="121"/>
    </location>
</feature>
<sequence length="669" mass="75914">MPTGISSTLASTANVKSFDCERKHSGAFTIVQRDNLGSILPVVHINNDNEETNSGRKLTTRVDNVKDDLYTRRRICKSNEHLFLASLQGNQINPLDKKQRTKSQNSLEDDDKRQKKENNLFGNVERTSIHLSTENFNDVLNAKLRKIQEDDESLQKLRGDNTKRISHESISHERRKPFITTVKCGEFLMPPPEVAALLGIGPITNIPSDNAGGTIGQTIISQNDEIDNWQGPSRSKLKPLVSFGKKPEVRHSKHKARCQAAAAAAIKATVNFALDKTNATTLAFYSCSEQRAKRNMKSSIRVDGLLLMTPRGLPKKLEPIKGTMLNKLPGLRGCDQTVPFGNIMYDRRVIRGSTFAAPPALIDGEQSIAARQAEARRRHLARKRAQAQICRVIRSGSPPAVPGRKHEPVQTEFYLEELFEKPDELEVGTQTDYFLDRPPTPKYCLVKTGEDVSTQIEPGDLFDFDLEVQPIVEVIVGKTIEQALIEVLEEEEVAALREQQRRFRELRAAEKAEANRLKEQERRLREEKDLRLRQHEEAVKIQQETEDRVAAAVLLTGYIAELLPAVLEGLKMSGFLLDEIKADVEEGFMPWLMKEVKKEMGNMIESRELLMVIIKEILENRVETYRRLGEEYDGLSERRISADDNHLEDENISQDENFVNYEEPFFLKK</sequence>
<dbReference type="GeneID" id="107071499"/>
<evidence type="ECO:0000313" key="11">
    <source>
        <dbReference type="Proteomes" id="UP000694924"/>
    </source>
</evidence>
<keyword evidence="5" id="KW-0282">Flagellum</keyword>
<dbReference type="InterPro" id="IPR009290">
    <property type="entry name" value="Radial_spoke_3"/>
</dbReference>
<evidence type="ECO:0000256" key="7">
    <source>
        <dbReference type="ARBA" id="ARBA00023212"/>
    </source>
</evidence>
<comment type="subcellular location">
    <subcellularLocation>
        <location evidence="1">Cytoplasm</location>
        <location evidence="1">Cytoskeleton</location>
        <location evidence="1">Flagellum axoneme</location>
    </subcellularLocation>
</comment>
<evidence type="ECO:0000256" key="2">
    <source>
        <dbReference type="ARBA" id="ARBA00006737"/>
    </source>
</evidence>
<evidence type="ECO:0000256" key="5">
    <source>
        <dbReference type="ARBA" id="ARBA00022846"/>
    </source>
</evidence>
<reference evidence="12" key="1">
    <citation type="submission" date="2025-08" db="UniProtKB">
        <authorList>
            <consortium name="RefSeq"/>
        </authorList>
    </citation>
    <scope>IDENTIFICATION</scope>
    <source>
        <tissue evidence="12">Whole body</tissue>
    </source>
</reference>
<comment type="similarity">
    <text evidence="2">Belongs to the flagellar radial spoke RSP3 family.</text>
</comment>
<protein>
    <submittedName>
        <fullName evidence="12">Uncharacterized protein LOC107071499 isoform X1</fullName>
    </submittedName>
</protein>